<comment type="caution">
    <text evidence="1">The sequence shown here is derived from an EMBL/GenBank/DDBJ whole genome shotgun (WGS) entry which is preliminary data.</text>
</comment>
<dbReference type="SUPFAM" id="SSF53335">
    <property type="entry name" value="S-adenosyl-L-methionine-dependent methyltransferases"/>
    <property type="match status" value="1"/>
</dbReference>
<dbReference type="InterPro" id="IPR029063">
    <property type="entry name" value="SAM-dependent_MTases_sf"/>
</dbReference>
<dbReference type="CDD" id="cd02440">
    <property type="entry name" value="AdoMet_MTases"/>
    <property type="match status" value="1"/>
</dbReference>
<proteinExistence type="predicted"/>
<dbReference type="Pfam" id="PF02353">
    <property type="entry name" value="CMAS"/>
    <property type="match status" value="1"/>
</dbReference>
<gene>
    <name evidence="1" type="ORF">SADO_01925</name>
</gene>
<dbReference type="Gene3D" id="3.40.50.150">
    <property type="entry name" value="Vaccinia Virus protein VP39"/>
    <property type="match status" value="1"/>
</dbReference>
<accession>A0ABV2AWF7</accession>
<evidence type="ECO:0000313" key="1">
    <source>
        <dbReference type="EMBL" id="MES1927974.1"/>
    </source>
</evidence>
<dbReference type="PANTHER" id="PTHR43832:SF1">
    <property type="entry name" value="S-ADENOSYL-L-METHIONINE-DEPENDENT METHYLTRANSFERASES SUPERFAMILY PROTEIN"/>
    <property type="match status" value="1"/>
</dbReference>
<dbReference type="PANTHER" id="PTHR43832">
    <property type="match status" value="1"/>
</dbReference>
<evidence type="ECO:0000313" key="2">
    <source>
        <dbReference type="Proteomes" id="UP001460888"/>
    </source>
</evidence>
<reference evidence="1 2" key="1">
    <citation type="submission" date="2013-03" db="EMBL/GenBank/DDBJ databases">
        <title>Salinisphaera dokdonensis CL-ES53 Genome Sequencing.</title>
        <authorList>
            <person name="Li C."/>
            <person name="Lai Q."/>
            <person name="Shao Z."/>
        </authorList>
    </citation>
    <scope>NUCLEOTIDE SEQUENCE [LARGE SCALE GENOMIC DNA]</scope>
    <source>
        <strain evidence="1 2">CL-ES53</strain>
    </source>
</reference>
<dbReference type="EMBL" id="APND01000001">
    <property type="protein sequence ID" value="MES1927974.1"/>
    <property type="molecule type" value="Genomic_DNA"/>
</dbReference>
<dbReference type="RefSeq" id="WP_353108766.1">
    <property type="nucleotide sequence ID" value="NZ_APND01000001.1"/>
</dbReference>
<organism evidence="1 2">
    <name type="scientific">Salinisphaera dokdonensis CL-ES53</name>
    <dbReference type="NCBI Taxonomy" id="1304272"/>
    <lineage>
        <taxon>Bacteria</taxon>
        <taxon>Pseudomonadati</taxon>
        <taxon>Pseudomonadota</taxon>
        <taxon>Gammaproteobacteria</taxon>
        <taxon>Salinisphaerales</taxon>
        <taxon>Salinisphaeraceae</taxon>
        <taxon>Salinisphaera</taxon>
    </lineage>
</organism>
<keyword evidence="2" id="KW-1185">Reference proteome</keyword>
<sequence length="349" mass="40546">MDSLPIEMCERGMIPDPIARAGMRRLIATRLTSREALDSEWRSKQMRRFIERASTGPIAQHTEDANSQHYELPPSFFEHVLGSHRKYSGCLFEPGIESLDQAEHAMLALYAERARLHDGQRILDLGCGWGSFALWAAKRYPSASVLAVSNSNAQRAAIERMAGERGIKNLTVETCDINAFDPGERQFDRIVSVEMFEHMRNYRELFARINRWLVDDGRLFVHVFAHKLLAYEFQDDGEYDWMARHFFTGGVMPSENLFARFQNDLVLHNQWWLSGNHYRDTSNAWLDRMDAAREPIMAIFRDTYGADAERWFHRWRMFFMAVAELFGYADGNEWGVAHYVFLPRRDASS</sequence>
<dbReference type="Proteomes" id="UP001460888">
    <property type="component" value="Unassembled WGS sequence"/>
</dbReference>
<protein>
    <submittedName>
        <fullName evidence="1">Cyclopropane-fatty-acyl-phospholipid synthase-like protein</fullName>
    </submittedName>
</protein>
<name>A0ABV2AWF7_9GAMM</name>